<dbReference type="InterPro" id="IPR001789">
    <property type="entry name" value="Sig_transdc_resp-reg_receiver"/>
</dbReference>
<organism evidence="3 4">
    <name type="scientific">Paracoccus chinensis</name>
    <dbReference type="NCBI Taxonomy" id="525640"/>
    <lineage>
        <taxon>Bacteria</taxon>
        <taxon>Pseudomonadati</taxon>
        <taxon>Pseudomonadota</taxon>
        <taxon>Alphaproteobacteria</taxon>
        <taxon>Rhodobacterales</taxon>
        <taxon>Paracoccaceae</taxon>
        <taxon>Paracoccus</taxon>
    </lineage>
</organism>
<protein>
    <submittedName>
        <fullName evidence="3">CheY chemotaxis protein or a CheY-like REC (Receiver) domain</fullName>
    </submittedName>
</protein>
<feature type="modified residue" description="4-aspartylphosphate" evidence="1">
    <location>
        <position position="43"/>
    </location>
</feature>
<accession>A0A1G9MM86</accession>
<keyword evidence="1" id="KW-0597">Phosphoprotein</keyword>
<evidence type="ECO:0000313" key="3">
    <source>
        <dbReference type="EMBL" id="SDL75254.1"/>
    </source>
</evidence>
<reference evidence="4" key="1">
    <citation type="submission" date="2016-10" db="EMBL/GenBank/DDBJ databases">
        <authorList>
            <person name="Varghese N."/>
            <person name="Submissions S."/>
        </authorList>
    </citation>
    <scope>NUCLEOTIDE SEQUENCE [LARGE SCALE GENOMIC DNA]</scope>
    <source>
        <strain evidence="4">CGMCC 1.7655</strain>
    </source>
</reference>
<sequence>MLAADLRDQLEREGAEVLGPAPSVARALLLLANDPPPSMAFLDINLQGEMAWPVADRLRELGVPFVFATGYEAAAIPSAYAAVPRAEKPVSVRNLRLAAQG</sequence>
<gene>
    <name evidence="3" type="ORF">SAMN04487971_1226</name>
</gene>
<dbReference type="PROSITE" id="PS50110">
    <property type="entry name" value="RESPONSE_REGULATORY"/>
    <property type="match status" value="1"/>
</dbReference>
<dbReference type="InterPro" id="IPR011006">
    <property type="entry name" value="CheY-like_superfamily"/>
</dbReference>
<keyword evidence="4" id="KW-1185">Reference proteome</keyword>
<dbReference type="AlphaFoldDB" id="A0A1G9MM86"/>
<dbReference type="EMBL" id="FNGE01000022">
    <property type="protein sequence ID" value="SDL75254.1"/>
    <property type="molecule type" value="Genomic_DNA"/>
</dbReference>
<dbReference type="SUPFAM" id="SSF52172">
    <property type="entry name" value="CheY-like"/>
    <property type="match status" value="1"/>
</dbReference>
<evidence type="ECO:0000256" key="1">
    <source>
        <dbReference type="PROSITE-ProRule" id="PRU00169"/>
    </source>
</evidence>
<proteinExistence type="predicted"/>
<dbReference type="Proteomes" id="UP000199555">
    <property type="component" value="Unassembled WGS sequence"/>
</dbReference>
<name>A0A1G9MM86_9RHOB</name>
<evidence type="ECO:0000313" key="4">
    <source>
        <dbReference type="Proteomes" id="UP000199555"/>
    </source>
</evidence>
<dbReference type="GO" id="GO:0000160">
    <property type="term" value="P:phosphorelay signal transduction system"/>
    <property type="evidence" value="ECO:0007669"/>
    <property type="project" value="InterPro"/>
</dbReference>
<dbReference type="OrthoDB" id="582170at2"/>
<feature type="domain" description="Response regulatory" evidence="2">
    <location>
        <begin position="1"/>
        <end position="101"/>
    </location>
</feature>
<dbReference type="Gene3D" id="3.40.50.2300">
    <property type="match status" value="1"/>
</dbReference>
<evidence type="ECO:0000259" key="2">
    <source>
        <dbReference type="PROSITE" id="PS50110"/>
    </source>
</evidence>
<dbReference type="STRING" id="525640.SAMN04487971_1226"/>